<evidence type="ECO:0000256" key="8">
    <source>
        <dbReference type="ARBA" id="ARBA00023096"/>
    </source>
</evidence>
<dbReference type="GO" id="GO:0050570">
    <property type="term" value="F:4-hydroxythreonine-4-phosphate dehydrogenase activity"/>
    <property type="evidence" value="ECO:0007669"/>
    <property type="project" value="UniProtKB-UniRule"/>
</dbReference>
<keyword evidence="13" id="KW-1185">Reference proteome</keyword>
<dbReference type="PANTHER" id="PTHR30004:SF5">
    <property type="entry name" value="4-HYDROXYTHREONINE-4-PHOSPHATE DEHYDROGENASE"/>
    <property type="match status" value="1"/>
</dbReference>
<keyword evidence="4 10" id="KW-0460">Magnesium</keyword>
<comment type="function">
    <text evidence="10">Catalyzes the NAD(P)-dependent oxidation of 4-(phosphooxy)-L-threonine (HTP) into 2-amino-3-oxo-4-(phosphooxy)butyric acid which spontaneously decarboxylates to form 3-amino-2-oxopropyl phosphate (AHAP).</text>
</comment>
<dbReference type="Gene3D" id="3.40.718.10">
    <property type="entry name" value="Isopropylmalate Dehydrogenase"/>
    <property type="match status" value="1"/>
</dbReference>
<dbReference type="GO" id="GO:0051287">
    <property type="term" value="F:NAD binding"/>
    <property type="evidence" value="ECO:0007669"/>
    <property type="project" value="InterPro"/>
</dbReference>
<dbReference type="PANTHER" id="PTHR30004">
    <property type="entry name" value="4-HYDROXYTHREONINE-4-PHOSPHATE DEHYDROGENASE"/>
    <property type="match status" value="1"/>
</dbReference>
<comment type="subunit">
    <text evidence="10">Homodimer.</text>
</comment>
<comment type="similarity">
    <text evidence="10">Belongs to the PdxA family.</text>
</comment>
<comment type="catalytic activity">
    <reaction evidence="10">
        <text>4-(phosphooxy)-L-threonine + NAD(+) = 3-amino-2-oxopropyl phosphate + CO2 + NADH</text>
        <dbReference type="Rhea" id="RHEA:32275"/>
        <dbReference type="ChEBI" id="CHEBI:16526"/>
        <dbReference type="ChEBI" id="CHEBI:57279"/>
        <dbReference type="ChEBI" id="CHEBI:57540"/>
        <dbReference type="ChEBI" id="CHEBI:57945"/>
        <dbReference type="ChEBI" id="CHEBI:58452"/>
        <dbReference type="EC" id="1.1.1.262"/>
    </reaction>
</comment>
<organism evidence="11">
    <name type="scientific">Acidithiobacillus ferrivorans</name>
    <dbReference type="NCBI Taxonomy" id="160808"/>
    <lineage>
        <taxon>Bacteria</taxon>
        <taxon>Pseudomonadati</taxon>
        <taxon>Pseudomonadota</taxon>
        <taxon>Acidithiobacillia</taxon>
        <taxon>Acidithiobacillales</taxon>
        <taxon>Acidithiobacillaceae</taxon>
        <taxon>Acidithiobacillus</taxon>
    </lineage>
</organism>
<name>A0A060UJH8_9PROT</name>
<feature type="binding site" evidence="10">
    <location>
        <position position="211"/>
    </location>
    <ligand>
        <name>a divalent metal cation</name>
        <dbReference type="ChEBI" id="CHEBI:60240"/>
        <note>ligand shared between dimeric partners</note>
    </ligand>
</feature>
<dbReference type="GO" id="GO:0008270">
    <property type="term" value="F:zinc ion binding"/>
    <property type="evidence" value="ECO:0007669"/>
    <property type="project" value="UniProtKB-UniRule"/>
</dbReference>
<dbReference type="Pfam" id="PF04166">
    <property type="entry name" value="PdxA"/>
    <property type="match status" value="1"/>
</dbReference>
<gene>
    <name evidence="10 11" type="primary">pdxA</name>
    <name evidence="11" type="ORF">AFERRI_100105</name>
    <name evidence="12" type="ORF">AFERRI_50075</name>
</gene>
<dbReference type="AlphaFoldDB" id="A0A060UJH8"/>
<feature type="binding site" evidence="10">
    <location>
        <position position="266"/>
    </location>
    <ligand>
        <name>a divalent metal cation</name>
        <dbReference type="ChEBI" id="CHEBI:60240"/>
        <note>ligand shared between dimeric partners</note>
    </ligand>
</feature>
<dbReference type="GO" id="GO:0042823">
    <property type="term" value="P:pyridoxal phosphate biosynthetic process"/>
    <property type="evidence" value="ECO:0007669"/>
    <property type="project" value="UniProtKB-UniRule"/>
</dbReference>
<evidence type="ECO:0000256" key="3">
    <source>
        <dbReference type="ARBA" id="ARBA00022833"/>
    </source>
</evidence>
<dbReference type="Proteomes" id="UP000193925">
    <property type="component" value="Chromosome AFERRI"/>
</dbReference>
<keyword evidence="3 10" id="KW-0862">Zinc</keyword>
<evidence type="ECO:0000256" key="2">
    <source>
        <dbReference type="ARBA" id="ARBA00022723"/>
    </source>
</evidence>
<feature type="binding site" evidence="10">
    <location>
        <position position="166"/>
    </location>
    <ligand>
        <name>a divalent metal cation</name>
        <dbReference type="ChEBI" id="CHEBI:60240"/>
        <note>ligand shared between dimeric partners</note>
    </ligand>
</feature>
<evidence type="ECO:0000256" key="10">
    <source>
        <dbReference type="HAMAP-Rule" id="MF_00536"/>
    </source>
</evidence>
<dbReference type="GO" id="GO:0000287">
    <property type="term" value="F:magnesium ion binding"/>
    <property type="evidence" value="ECO:0007669"/>
    <property type="project" value="UniProtKB-UniRule"/>
</dbReference>
<dbReference type="RefSeq" id="WP_035190740.1">
    <property type="nucleotide sequence ID" value="NZ_CCCS020000002.1"/>
</dbReference>
<reference evidence="12 13" key="3">
    <citation type="submission" date="2017-03" db="EMBL/GenBank/DDBJ databases">
        <authorList>
            <person name="Regsiter A."/>
            <person name="William W."/>
        </authorList>
    </citation>
    <scope>NUCLEOTIDE SEQUENCE [LARGE SCALE GENOMIC DNA]</scope>
    <source>
        <strain evidence="12">PRJEB5721</strain>
    </source>
</reference>
<keyword evidence="9 10" id="KW-0170">Cobalt</keyword>
<dbReference type="EMBL" id="CCCS020000002">
    <property type="protein sequence ID" value="CDQ08670.1"/>
    <property type="molecule type" value="Genomic_DNA"/>
</dbReference>
<keyword evidence="7 10" id="KW-0520">NAD</keyword>
<dbReference type="EC" id="1.1.1.262" evidence="10"/>
<evidence type="ECO:0000256" key="4">
    <source>
        <dbReference type="ARBA" id="ARBA00022842"/>
    </source>
</evidence>
<reference evidence="11" key="1">
    <citation type="submission" date="2014-03" db="EMBL/GenBank/DDBJ databases">
        <authorList>
            <person name="Genoscope - CEA"/>
        </authorList>
    </citation>
    <scope>NUCLEOTIDE SEQUENCE [LARGE SCALE GENOMIC DNA]</scope>
    <source>
        <strain evidence="11">CF27</strain>
    </source>
</reference>
<feature type="binding site" evidence="10">
    <location>
        <position position="292"/>
    </location>
    <ligand>
        <name>substrate</name>
    </ligand>
</feature>
<evidence type="ECO:0000313" key="13">
    <source>
        <dbReference type="Proteomes" id="UP000193925"/>
    </source>
</evidence>
<evidence type="ECO:0000256" key="9">
    <source>
        <dbReference type="ARBA" id="ARBA00023285"/>
    </source>
</evidence>
<keyword evidence="2 10" id="KW-0479">Metal-binding</keyword>
<evidence type="ECO:0000313" key="12">
    <source>
        <dbReference type="EMBL" id="SMH66874.1"/>
    </source>
</evidence>
<comment type="subcellular location">
    <subcellularLocation>
        <location evidence="10">Cytoplasm</location>
    </subcellularLocation>
</comment>
<evidence type="ECO:0000256" key="5">
    <source>
        <dbReference type="ARBA" id="ARBA00022857"/>
    </source>
</evidence>
<keyword evidence="6 10" id="KW-0560">Oxidoreductase</keyword>
<comment type="cofactor">
    <cofactor evidence="10">
        <name>Zn(2+)</name>
        <dbReference type="ChEBI" id="CHEBI:29105"/>
    </cofactor>
    <cofactor evidence="10">
        <name>Mg(2+)</name>
        <dbReference type="ChEBI" id="CHEBI:18420"/>
    </cofactor>
    <cofactor evidence="10">
        <name>Co(2+)</name>
        <dbReference type="ChEBI" id="CHEBI:48828"/>
    </cofactor>
    <text evidence="10">Binds 1 divalent metal cation per subunit. Can use ions such as Zn(2+), Mg(2+) or Co(2+).</text>
</comment>
<accession>A0A060UJH8</accession>
<proteinExistence type="inferred from homology"/>
<reference evidence="11" key="2">
    <citation type="submission" date="2014-07" db="EMBL/GenBank/DDBJ databases">
        <title>Initial genome analysis of the psychrotolerant acidophile Acidithiobacillus ferrivorans CF27: insights into iron and sulfur oxidation pathways and into biofilm formation.</title>
        <authorList>
            <person name="Talla E."/>
            <person name="Hedrich S."/>
            <person name="Mangenot S."/>
            <person name="Ji B."/>
            <person name="Johnson D.B."/>
            <person name="Barbe V."/>
            <person name="Bonnefoy V."/>
        </authorList>
    </citation>
    <scope>NUCLEOTIDE SEQUENCE [LARGE SCALE GENOMIC DNA]</scope>
    <source>
        <strain evidence="11">CF27</strain>
    </source>
</reference>
<dbReference type="InterPro" id="IPR005255">
    <property type="entry name" value="PdxA_fam"/>
</dbReference>
<evidence type="ECO:0000256" key="1">
    <source>
        <dbReference type="ARBA" id="ARBA00022490"/>
    </source>
</evidence>
<keyword evidence="8 10" id="KW-0664">Pyridoxine biosynthesis</keyword>
<feature type="binding site" evidence="10">
    <location>
        <position position="137"/>
    </location>
    <ligand>
        <name>substrate</name>
    </ligand>
</feature>
<protein>
    <recommendedName>
        <fullName evidence="10">4-hydroxythreonine-4-phosphate dehydrogenase</fullName>
        <ecNumber evidence="10">1.1.1.262</ecNumber>
    </recommendedName>
    <alternativeName>
        <fullName evidence="10">4-(phosphohydroxy)-L-threonine dehydrogenase</fullName>
    </alternativeName>
</protein>
<keyword evidence="5 10" id="KW-0521">NADP</keyword>
<dbReference type="NCBIfam" id="TIGR00557">
    <property type="entry name" value="pdxA"/>
    <property type="match status" value="1"/>
</dbReference>
<dbReference type="InterPro" id="IPR037510">
    <property type="entry name" value="PdxA"/>
</dbReference>
<dbReference type="UniPathway" id="UPA00244">
    <property type="reaction ID" value="UER00312"/>
</dbReference>
<sequence>MITEPRLLLTVGEPSGIGPDICLQLASHALPAGVLLIGDLHCLRRRALTLGLSLRLEPWQEGDPWPAPENSVLHVLDVPLAQPCRPGHLDVANAPAVLATLDKAMHLLRAGAADALVTAPVHKGIINDAGIPFTGHTEYLADACGRPEVVMLLAGRGLRVALATTHLPLSKVAAAITREGLERTLRILHRALREDFALLAPRILVAGLNPHAGEGGHLGHEEQDIIAPVIAVLRGEGLRVSGPWPADTLFTPRLLEDADAVLAMYHDQGLPVLKYHAFGEAVNITLGLPIVRTSVDHGTALDVAGTGRAEGGSLLRALDVAAEIVRNRHAVAR</sequence>
<evidence type="ECO:0000256" key="6">
    <source>
        <dbReference type="ARBA" id="ARBA00023002"/>
    </source>
</evidence>
<dbReference type="GO" id="GO:0050897">
    <property type="term" value="F:cobalt ion binding"/>
    <property type="evidence" value="ECO:0007669"/>
    <property type="project" value="UniProtKB-UniRule"/>
</dbReference>
<comment type="pathway">
    <text evidence="10">Cofactor biosynthesis; pyridoxine 5'-phosphate biosynthesis; pyridoxine 5'-phosphate from D-erythrose 4-phosphate: step 4/5.</text>
</comment>
<keyword evidence="1 10" id="KW-0963">Cytoplasm</keyword>
<feature type="binding site" evidence="10">
    <location>
        <position position="274"/>
    </location>
    <ligand>
        <name>substrate</name>
    </ligand>
</feature>
<dbReference type="GO" id="GO:0008615">
    <property type="term" value="P:pyridoxine biosynthetic process"/>
    <property type="evidence" value="ECO:0007669"/>
    <property type="project" value="UniProtKB-UniRule"/>
</dbReference>
<dbReference type="GO" id="GO:0005737">
    <property type="term" value="C:cytoplasm"/>
    <property type="evidence" value="ECO:0007669"/>
    <property type="project" value="UniProtKB-SubCell"/>
</dbReference>
<feature type="binding site" evidence="10">
    <location>
        <position position="136"/>
    </location>
    <ligand>
        <name>substrate</name>
    </ligand>
</feature>
<dbReference type="HAMAP" id="MF_00536">
    <property type="entry name" value="PdxA"/>
    <property type="match status" value="1"/>
</dbReference>
<evidence type="ECO:0000313" key="11">
    <source>
        <dbReference type="EMBL" id="CDQ08670.1"/>
    </source>
</evidence>
<feature type="binding site" evidence="10">
    <location>
        <position position="283"/>
    </location>
    <ligand>
        <name>substrate</name>
    </ligand>
</feature>
<dbReference type="EMBL" id="LT841305">
    <property type="protein sequence ID" value="SMH66874.1"/>
    <property type="molecule type" value="Genomic_DNA"/>
</dbReference>
<dbReference type="SUPFAM" id="SSF53659">
    <property type="entry name" value="Isocitrate/Isopropylmalate dehydrogenase-like"/>
    <property type="match status" value="1"/>
</dbReference>
<comment type="miscellaneous">
    <text evidence="10">The active site is located at the dimer interface.</text>
</comment>
<evidence type="ECO:0000256" key="7">
    <source>
        <dbReference type="ARBA" id="ARBA00023027"/>
    </source>
</evidence>